<keyword evidence="8" id="KW-0449">Lipoprotein</keyword>
<dbReference type="PANTHER" id="PTHR31044:SF52">
    <property type="entry name" value="OS01G0631500 PROTEIN"/>
    <property type="match status" value="1"/>
</dbReference>
<protein>
    <recommendedName>
        <fullName evidence="9">X8 domain-containing protein</fullName>
    </recommendedName>
</protein>
<dbReference type="PANTHER" id="PTHR31044">
    <property type="entry name" value="BETA-1,3 GLUCANASE"/>
    <property type="match status" value="1"/>
</dbReference>
<evidence type="ECO:0000256" key="4">
    <source>
        <dbReference type="ARBA" id="ARBA00022729"/>
    </source>
</evidence>
<keyword evidence="6" id="KW-1015">Disulfide bond</keyword>
<dbReference type="Pfam" id="PF07983">
    <property type="entry name" value="X8"/>
    <property type="match status" value="1"/>
</dbReference>
<keyword evidence="7" id="KW-0325">Glycoprotein</keyword>
<dbReference type="InterPro" id="IPR044788">
    <property type="entry name" value="X8_dom_prot"/>
</dbReference>
<dbReference type="GO" id="GO:0005886">
    <property type="term" value="C:plasma membrane"/>
    <property type="evidence" value="ECO:0007669"/>
    <property type="project" value="UniProtKB-SubCell"/>
</dbReference>
<evidence type="ECO:0000256" key="7">
    <source>
        <dbReference type="ARBA" id="ARBA00023180"/>
    </source>
</evidence>
<dbReference type="AlphaFoldDB" id="A0A7J9CXF2"/>
<comment type="caution">
    <text evidence="10">The sequence shown here is derived from an EMBL/GenBank/DDBJ whole genome shotgun (WGS) entry which is preliminary data.</text>
</comment>
<evidence type="ECO:0000313" key="11">
    <source>
        <dbReference type="Proteomes" id="UP000593579"/>
    </source>
</evidence>
<dbReference type="FunFam" id="1.20.58.1040:FF:000001">
    <property type="entry name" value="Glucan endo-1,3-beta-glucosidase 4"/>
    <property type="match status" value="1"/>
</dbReference>
<reference evidence="10 11" key="1">
    <citation type="journal article" date="2019" name="Genome Biol. Evol.">
        <title>Insights into the evolution of the New World diploid cottons (Gossypium, subgenus Houzingenia) based on genome sequencing.</title>
        <authorList>
            <person name="Grover C.E."/>
            <person name="Arick M.A. 2nd"/>
            <person name="Thrash A."/>
            <person name="Conover J.L."/>
            <person name="Sanders W.S."/>
            <person name="Peterson D.G."/>
            <person name="Frelichowski J.E."/>
            <person name="Scheffler J.A."/>
            <person name="Scheffler B.E."/>
            <person name="Wendel J.F."/>
        </authorList>
    </citation>
    <scope>NUCLEOTIDE SEQUENCE [LARGE SCALE GENOMIC DNA]</scope>
    <source>
        <strain evidence="10">5</strain>
        <tissue evidence="10">Leaf</tissue>
    </source>
</reference>
<dbReference type="Proteomes" id="UP000593579">
    <property type="component" value="Unassembled WGS sequence"/>
</dbReference>
<keyword evidence="4" id="KW-0732">Signal</keyword>
<keyword evidence="3" id="KW-0336">GPI-anchor</keyword>
<keyword evidence="5" id="KW-0472">Membrane</keyword>
<evidence type="ECO:0000259" key="9">
    <source>
        <dbReference type="SMART" id="SM00768"/>
    </source>
</evidence>
<dbReference type="OrthoDB" id="2019109at2759"/>
<dbReference type="SMART" id="SM00768">
    <property type="entry name" value="X8"/>
    <property type="match status" value="1"/>
</dbReference>
<evidence type="ECO:0000256" key="6">
    <source>
        <dbReference type="ARBA" id="ARBA00023157"/>
    </source>
</evidence>
<evidence type="ECO:0000256" key="1">
    <source>
        <dbReference type="ARBA" id="ARBA00004609"/>
    </source>
</evidence>
<gene>
    <name evidence="10" type="ORF">Gogos_021043</name>
</gene>
<dbReference type="InterPro" id="IPR012946">
    <property type="entry name" value="X8"/>
</dbReference>
<evidence type="ECO:0000256" key="5">
    <source>
        <dbReference type="ARBA" id="ARBA00023136"/>
    </source>
</evidence>
<name>A0A7J9CXF2_GOSGO</name>
<dbReference type="GO" id="GO:0009506">
    <property type="term" value="C:plasmodesma"/>
    <property type="evidence" value="ECO:0007669"/>
    <property type="project" value="UniProtKB-ARBA"/>
</dbReference>
<keyword evidence="11" id="KW-1185">Reference proteome</keyword>
<evidence type="ECO:0000256" key="8">
    <source>
        <dbReference type="ARBA" id="ARBA00023288"/>
    </source>
</evidence>
<feature type="non-terminal residue" evidence="10">
    <location>
        <position position="115"/>
    </location>
</feature>
<sequence>ASRSNLQNALDWACGPGKADCSEIQPNQKCFQPDTLLAHASFAFNNYYQKNGATDASCSFRGNAIKVDQNPSKSLAMVIASITVSTNSEASHVPYTKRTYHKNKVVVIIVGDRMS</sequence>
<evidence type="ECO:0000256" key="3">
    <source>
        <dbReference type="ARBA" id="ARBA00022622"/>
    </source>
</evidence>
<proteinExistence type="predicted"/>
<keyword evidence="2" id="KW-1003">Cell membrane</keyword>
<dbReference type="Gene3D" id="1.20.58.1040">
    <property type="match status" value="1"/>
</dbReference>
<comment type="subcellular location">
    <subcellularLocation>
        <location evidence="1">Cell membrane</location>
        <topology evidence="1">Lipid-anchor</topology>
        <topology evidence="1">GPI-anchor</topology>
    </subcellularLocation>
</comment>
<dbReference type="GO" id="GO:0098552">
    <property type="term" value="C:side of membrane"/>
    <property type="evidence" value="ECO:0007669"/>
    <property type="project" value="UniProtKB-KW"/>
</dbReference>
<evidence type="ECO:0000256" key="2">
    <source>
        <dbReference type="ARBA" id="ARBA00022475"/>
    </source>
</evidence>
<dbReference type="EMBL" id="JABEZY010058070">
    <property type="protein sequence ID" value="MBA0753018.1"/>
    <property type="molecule type" value="Genomic_DNA"/>
</dbReference>
<organism evidence="10 11">
    <name type="scientific">Gossypium gossypioides</name>
    <name type="common">Mexican cotton</name>
    <name type="synonym">Selera gossypioides</name>
    <dbReference type="NCBI Taxonomy" id="34282"/>
    <lineage>
        <taxon>Eukaryota</taxon>
        <taxon>Viridiplantae</taxon>
        <taxon>Streptophyta</taxon>
        <taxon>Embryophyta</taxon>
        <taxon>Tracheophyta</taxon>
        <taxon>Spermatophyta</taxon>
        <taxon>Magnoliopsida</taxon>
        <taxon>eudicotyledons</taxon>
        <taxon>Gunneridae</taxon>
        <taxon>Pentapetalae</taxon>
        <taxon>rosids</taxon>
        <taxon>malvids</taxon>
        <taxon>Malvales</taxon>
        <taxon>Malvaceae</taxon>
        <taxon>Malvoideae</taxon>
        <taxon>Gossypium</taxon>
    </lineage>
</organism>
<evidence type="ECO:0000313" key="10">
    <source>
        <dbReference type="EMBL" id="MBA0753018.1"/>
    </source>
</evidence>
<feature type="domain" description="X8" evidence="9">
    <location>
        <begin position="1"/>
        <end position="74"/>
    </location>
</feature>
<accession>A0A7J9CXF2</accession>